<comment type="caution">
    <text evidence="1">The sequence shown here is derived from an EMBL/GenBank/DDBJ whole genome shotgun (WGS) entry which is preliminary data.</text>
</comment>
<name>A0AAV7HZI2_COTGL</name>
<dbReference type="Proteomes" id="UP000826195">
    <property type="component" value="Unassembled WGS sequence"/>
</dbReference>
<sequence>MYISVVFLQRIVVKTEEEYPLECNPWSVVLSMWSLVLFERCIFPNITSAEVASTHRIQIHTVQDLVKEFLRLKPQTSGPPRKESGGAFTELSNENKMKNEVLKLIRCMSGHTPGHASWGRPRATQITPAASISRDPEVDLKLAKERSFFAVAALV</sequence>
<proteinExistence type="predicted"/>
<keyword evidence="2" id="KW-1185">Reference proteome</keyword>
<gene>
    <name evidence="1" type="ORF">KQX54_019900</name>
</gene>
<evidence type="ECO:0000313" key="1">
    <source>
        <dbReference type="EMBL" id="KAH0535891.1"/>
    </source>
</evidence>
<dbReference type="AlphaFoldDB" id="A0AAV7HZI2"/>
<accession>A0AAV7HZI2</accession>
<evidence type="ECO:0000313" key="2">
    <source>
        <dbReference type="Proteomes" id="UP000826195"/>
    </source>
</evidence>
<protein>
    <submittedName>
        <fullName evidence="1">Uncharacterized protein</fullName>
    </submittedName>
</protein>
<organism evidence="1 2">
    <name type="scientific">Cotesia glomerata</name>
    <name type="common">Lepidopteran parasitic wasp</name>
    <name type="synonym">Apanteles glomeratus</name>
    <dbReference type="NCBI Taxonomy" id="32391"/>
    <lineage>
        <taxon>Eukaryota</taxon>
        <taxon>Metazoa</taxon>
        <taxon>Ecdysozoa</taxon>
        <taxon>Arthropoda</taxon>
        <taxon>Hexapoda</taxon>
        <taxon>Insecta</taxon>
        <taxon>Pterygota</taxon>
        <taxon>Neoptera</taxon>
        <taxon>Endopterygota</taxon>
        <taxon>Hymenoptera</taxon>
        <taxon>Apocrita</taxon>
        <taxon>Ichneumonoidea</taxon>
        <taxon>Braconidae</taxon>
        <taxon>Microgastrinae</taxon>
        <taxon>Cotesia</taxon>
    </lineage>
</organism>
<reference evidence="1 2" key="1">
    <citation type="journal article" date="2021" name="J. Hered.">
        <title>A chromosome-level genome assembly of the parasitoid wasp, Cotesia glomerata (Hymenoptera: Braconidae).</title>
        <authorList>
            <person name="Pinto B.J."/>
            <person name="Weis J.J."/>
            <person name="Gamble T."/>
            <person name="Ode P.J."/>
            <person name="Paul R."/>
            <person name="Zaspel J.M."/>
        </authorList>
    </citation>
    <scope>NUCLEOTIDE SEQUENCE [LARGE SCALE GENOMIC DNA]</scope>
    <source>
        <strain evidence="1">CgM1</strain>
    </source>
</reference>
<dbReference type="EMBL" id="JAHXZJ010002982">
    <property type="protein sequence ID" value="KAH0535891.1"/>
    <property type="molecule type" value="Genomic_DNA"/>
</dbReference>